<proteinExistence type="inferred from homology"/>
<evidence type="ECO:0000256" key="3">
    <source>
        <dbReference type="ARBA" id="ARBA00060902"/>
    </source>
</evidence>
<dbReference type="InterPro" id="IPR038606">
    <property type="entry name" value="To_sf"/>
</dbReference>
<dbReference type="AlphaFoldDB" id="A0A9Q0RX45"/>
<protein>
    <submittedName>
        <fullName evidence="4">Protein takeout</fullName>
    </submittedName>
</protein>
<gene>
    <name evidence="4" type="primary">to_1</name>
    <name evidence="4" type="ORF">Bhyg_10155</name>
</gene>
<evidence type="ECO:0000256" key="2">
    <source>
        <dbReference type="ARBA" id="ARBA00023108"/>
    </source>
</evidence>
<dbReference type="OrthoDB" id="8190514at2759"/>
<accession>A0A9Q0RX45</accession>
<comment type="similarity">
    <text evidence="3">Belongs to the TO family.</text>
</comment>
<name>A0A9Q0RX45_9DIPT</name>
<sequence length="246" mass="27587">MRKQERDKEQYETDEHFGGFPYSAANRPRCAAGDTKCLVPIINQYIRQSANGIRDINLAPVDPLFVPELNIVQGNGPVNIQMYFKNVNFHGFSTSQVTRVVGFGKDPKTTKFELYGRVNRLTIVGSYKLNGRVILLPVQGAGPANMTLENLDVSIKCTQRVENRGGTEYLQFSKLTVDFTPTRFTMHFGNLFNGNQALGSTTNQFFNENSINILNEIKPTLRNAIGNILMKTALKCVPYRQLVGTE</sequence>
<evidence type="ECO:0000256" key="1">
    <source>
        <dbReference type="ARBA" id="ARBA00022729"/>
    </source>
</evidence>
<dbReference type="Gene3D" id="3.15.10.30">
    <property type="entry name" value="Haemolymph juvenile hormone binding protein"/>
    <property type="match status" value="1"/>
</dbReference>
<keyword evidence="2" id="KW-0090">Biological rhythms</keyword>
<organism evidence="4 5">
    <name type="scientific">Pseudolycoriella hygida</name>
    <dbReference type="NCBI Taxonomy" id="35572"/>
    <lineage>
        <taxon>Eukaryota</taxon>
        <taxon>Metazoa</taxon>
        <taxon>Ecdysozoa</taxon>
        <taxon>Arthropoda</taxon>
        <taxon>Hexapoda</taxon>
        <taxon>Insecta</taxon>
        <taxon>Pterygota</taxon>
        <taxon>Neoptera</taxon>
        <taxon>Endopterygota</taxon>
        <taxon>Diptera</taxon>
        <taxon>Nematocera</taxon>
        <taxon>Sciaroidea</taxon>
        <taxon>Sciaridae</taxon>
        <taxon>Pseudolycoriella</taxon>
    </lineage>
</organism>
<dbReference type="EMBL" id="WJQU01000003">
    <property type="protein sequence ID" value="KAJ6637425.1"/>
    <property type="molecule type" value="Genomic_DNA"/>
</dbReference>
<reference evidence="4" key="1">
    <citation type="submission" date="2022-07" db="EMBL/GenBank/DDBJ databases">
        <authorList>
            <person name="Trinca V."/>
            <person name="Uliana J.V.C."/>
            <person name="Torres T.T."/>
            <person name="Ward R.J."/>
            <person name="Monesi N."/>
        </authorList>
    </citation>
    <scope>NUCLEOTIDE SEQUENCE</scope>
    <source>
        <strain evidence="4">HSMRA1968</strain>
        <tissue evidence="4">Whole embryos</tissue>
    </source>
</reference>
<dbReference type="PANTHER" id="PTHR11008:SF32">
    <property type="entry name" value="CIRCADIAN CLOCK-CONTROLLED PROTEIN DAYWAKE-RELATED"/>
    <property type="match status" value="1"/>
</dbReference>
<comment type="caution">
    <text evidence="4">The sequence shown here is derived from an EMBL/GenBank/DDBJ whole genome shotgun (WGS) entry which is preliminary data.</text>
</comment>
<evidence type="ECO:0000313" key="5">
    <source>
        <dbReference type="Proteomes" id="UP001151699"/>
    </source>
</evidence>
<dbReference type="Pfam" id="PF06585">
    <property type="entry name" value="JHBP"/>
    <property type="match status" value="1"/>
</dbReference>
<dbReference type="GO" id="GO:0005615">
    <property type="term" value="C:extracellular space"/>
    <property type="evidence" value="ECO:0007669"/>
    <property type="project" value="TreeGrafter"/>
</dbReference>
<dbReference type="FunFam" id="3.15.10.30:FF:000001">
    <property type="entry name" value="Takeout-like protein 1"/>
    <property type="match status" value="1"/>
</dbReference>
<dbReference type="InterPro" id="IPR010562">
    <property type="entry name" value="Haemolymph_juvenile_hormone-bd"/>
</dbReference>
<keyword evidence="1" id="KW-0732">Signal</keyword>
<dbReference type="SMART" id="SM00700">
    <property type="entry name" value="JHBP"/>
    <property type="match status" value="1"/>
</dbReference>
<evidence type="ECO:0000313" key="4">
    <source>
        <dbReference type="EMBL" id="KAJ6637425.1"/>
    </source>
</evidence>
<dbReference type="GO" id="GO:0007623">
    <property type="term" value="P:circadian rhythm"/>
    <property type="evidence" value="ECO:0007669"/>
    <property type="project" value="UniProtKB-ARBA"/>
</dbReference>
<dbReference type="PANTHER" id="PTHR11008">
    <property type="entry name" value="PROTEIN TAKEOUT-LIKE PROTEIN"/>
    <property type="match status" value="1"/>
</dbReference>
<keyword evidence="5" id="KW-1185">Reference proteome</keyword>
<dbReference type="Proteomes" id="UP001151699">
    <property type="component" value="Chromosome X"/>
</dbReference>